<dbReference type="GO" id="GO:0005737">
    <property type="term" value="C:cytoplasm"/>
    <property type="evidence" value="ECO:0007669"/>
    <property type="project" value="InterPro"/>
</dbReference>
<evidence type="ECO:0000313" key="4">
    <source>
        <dbReference type="EMBL" id="AGE11226.1"/>
    </source>
</evidence>
<dbReference type="NCBIfam" id="NF002810">
    <property type="entry name" value="PRK02951.1-4"/>
    <property type="match status" value="1"/>
</dbReference>
<keyword evidence="4" id="KW-0614">Plasmid</keyword>
<evidence type="ECO:0000256" key="3">
    <source>
        <dbReference type="ARBA" id="ARBA00023125"/>
    </source>
</evidence>
<evidence type="ECO:0000256" key="1">
    <source>
        <dbReference type="ARBA" id="ARBA00022490"/>
    </source>
</evidence>
<dbReference type="Gene3D" id="3.50.14.10">
    <property type="entry name" value="Replication terminator Tus, domain 1 superfamily/Replication terminator Tus"/>
    <property type="match status" value="1"/>
</dbReference>
<geneLocation type="plasmid" evidence="4">
    <name>pT-OXA-181</name>
</geneLocation>
<sequence>MGFFRNENIATNVAKQFYCYNSPCWLKYILYKLTGVSAMDLKKTFEQLTDDLLALKMLISGSSPLFSQVSDIPPVLRGDEHLPISYVAPDHLYGHEAIQKAVDIWSDLHIKHDFSQKSARRASGVLWFPSEDNAFTVELVRLLSQINALKKSIETHIITTYQTRSARFEALHNQCAGVLTLHLYRQIRWWKDEHISAVRFSWQEKESLLIPDKAELLVRMSKEGREDGKKEVPLALLMKQIVSVPEERLRIRRRLKVQPSANISFRSEQHPTGKLTMVTAPMPFIIIQNERPEVKMLKIYDANERISRKRRNDKVHTEILGTFHGESIEVIA</sequence>
<dbReference type="InterPro" id="IPR036381">
    <property type="entry name" value="Tus_dom1"/>
</dbReference>
<keyword evidence="3" id="KW-0238">DNA-binding</keyword>
<dbReference type="AlphaFoldDB" id="L7Z9E0"/>
<protein>
    <submittedName>
        <fullName evidence="4">DNA replication terminus site-binding protein</fullName>
    </submittedName>
</protein>
<accession>L7Z9E0</accession>
<organism evidence="4">
    <name type="scientific">Citrobacter freundii</name>
    <dbReference type="NCBI Taxonomy" id="546"/>
    <lineage>
        <taxon>Bacteria</taxon>
        <taxon>Pseudomonadati</taxon>
        <taxon>Pseudomonadota</taxon>
        <taxon>Gammaproteobacteria</taxon>
        <taxon>Enterobacterales</taxon>
        <taxon>Enterobacteriaceae</taxon>
        <taxon>Citrobacter</taxon>
        <taxon>Citrobacter freundii complex</taxon>
    </lineage>
</organism>
<evidence type="ECO:0000256" key="2">
    <source>
        <dbReference type="ARBA" id="ARBA00022705"/>
    </source>
</evidence>
<dbReference type="SUPFAM" id="SSF56596">
    <property type="entry name" value="Replication terminator protein (Tus)"/>
    <property type="match status" value="1"/>
</dbReference>
<dbReference type="EMBL" id="JQ996150">
    <property type="protein sequence ID" value="AGE11226.1"/>
    <property type="molecule type" value="Genomic_DNA"/>
</dbReference>
<dbReference type="GO" id="GO:0006274">
    <property type="term" value="P:DNA replication termination"/>
    <property type="evidence" value="ECO:0007669"/>
    <property type="project" value="InterPro"/>
</dbReference>
<dbReference type="InterPro" id="IPR036384">
    <property type="entry name" value="Tus_sf"/>
</dbReference>
<dbReference type="Pfam" id="PF05472">
    <property type="entry name" value="Ter"/>
    <property type="match status" value="1"/>
</dbReference>
<dbReference type="InterPro" id="IPR008865">
    <property type="entry name" value="DNA_replication_term_site-bd"/>
</dbReference>
<dbReference type="GO" id="GO:0003677">
    <property type="term" value="F:DNA binding"/>
    <property type="evidence" value="ECO:0007669"/>
    <property type="project" value="UniProtKB-KW"/>
</dbReference>
<keyword evidence="1" id="KW-0963">Cytoplasm</keyword>
<proteinExistence type="predicted"/>
<reference evidence="4" key="1">
    <citation type="journal article" date="2013" name="Antimicrob. Agents Chemother.">
        <title>Complete Sequence of the IncT-Type Plasmid pT-OXA-181 Carrying the blaOXA-181 Carbapenemase Gene from Citrobacter freundii.</title>
        <authorList>
            <person name="Villa L."/>
            <person name="Carattoli A."/>
            <person name="Nordmann P."/>
            <person name="Carta C."/>
            <person name="Poirel L."/>
        </authorList>
    </citation>
    <scope>NUCLEOTIDE SEQUENCE</scope>
    <source>
        <strain evidence="4">CFSTE</strain>
        <plasmid evidence="4">pT-OXA-181</plasmid>
    </source>
</reference>
<name>L7Z9E0_CITFR</name>
<keyword evidence="2" id="KW-0235">DNA replication</keyword>